<feature type="region of interest" description="Disordered" evidence="1">
    <location>
        <begin position="284"/>
        <end position="309"/>
    </location>
</feature>
<evidence type="ECO:0000313" key="3">
    <source>
        <dbReference type="Proteomes" id="UP000799640"/>
    </source>
</evidence>
<dbReference type="EMBL" id="ML996691">
    <property type="protein sequence ID" value="KAF2402315.1"/>
    <property type="molecule type" value="Genomic_DNA"/>
</dbReference>
<feature type="compositionally biased region" description="Basic and acidic residues" evidence="1">
    <location>
        <begin position="33"/>
        <end position="46"/>
    </location>
</feature>
<gene>
    <name evidence="2" type="ORF">EJ06DRAFT_554972</name>
</gene>
<sequence length="340" mass="36811">MPTTRASARKAAESDAKPEPQYENGAAKAGSKRKPESKAASEDKAHKSSKAHSGQAATDAEKKSPTKAKPKSSGGAVKSDAGREEAQPSNIVEKGLIYFFTRGRVGVEEPESAKDLQPSYIVLRPIPSGAELGKGPIQDHRTCRLIALPKKVLPTSGRNRFMAFVEKAGQSMEKLKVNFFRGYEKETKTRGMRETPPVKPVAEGVHALTTTGRSSHLAYMLTVPSEVGELQDDLGLSQKGSFVISQEPKFGRLSWMPIPEANFLDYPNAQILLIGEAQNGFGHAVEPTKEDEKQSKATPQEELETLENEGQIRIEGLGGSDAIFAGLHVSKKEYSPVVTT</sequence>
<name>A0A6G1I2V7_9PEZI</name>
<feature type="compositionally biased region" description="Basic and acidic residues" evidence="1">
    <location>
        <begin position="286"/>
        <end position="295"/>
    </location>
</feature>
<dbReference type="Proteomes" id="UP000799640">
    <property type="component" value="Unassembled WGS sequence"/>
</dbReference>
<dbReference type="PANTHER" id="PTHR34776">
    <property type="entry name" value="F17F16.3 PROTEIN"/>
    <property type="match status" value="1"/>
</dbReference>
<feature type="compositionally biased region" description="Basic and acidic residues" evidence="1">
    <location>
        <begin position="10"/>
        <end position="20"/>
    </location>
</feature>
<evidence type="ECO:0008006" key="4">
    <source>
        <dbReference type="Google" id="ProtNLM"/>
    </source>
</evidence>
<proteinExistence type="predicted"/>
<dbReference type="AlphaFoldDB" id="A0A6G1I2V7"/>
<keyword evidence="3" id="KW-1185">Reference proteome</keyword>
<accession>A0A6G1I2V7</accession>
<evidence type="ECO:0000313" key="2">
    <source>
        <dbReference type="EMBL" id="KAF2402315.1"/>
    </source>
</evidence>
<feature type="region of interest" description="Disordered" evidence="1">
    <location>
        <begin position="1"/>
        <end position="88"/>
    </location>
</feature>
<organism evidence="2 3">
    <name type="scientific">Trichodelitschia bisporula</name>
    <dbReference type="NCBI Taxonomy" id="703511"/>
    <lineage>
        <taxon>Eukaryota</taxon>
        <taxon>Fungi</taxon>
        <taxon>Dikarya</taxon>
        <taxon>Ascomycota</taxon>
        <taxon>Pezizomycotina</taxon>
        <taxon>Dothideomycetes</taxon>
        <taxon>Dothideomycetes incertae sedis</taxon>
        <taxon>Phaeotrichales</taxon>
        <taxon>Phaeotrichaceae</taxon>
        <taxon>Trichodelitschia</taxon>
    </lineage>
</organism>
<reference evidence="2" key="1">
    <citation type="journal article" date="2020" name="Stud. Mycol.">
        <title>101 Dothideomycetes genomes: a test case for predicting lifestyles and emergence of pathogens.</title>
        <authorList>
            <person name="Haridas S."/>
            <person name="Albert R."/>
            <person name="Binder M."/>
            <person name="Bloem J."/>
            <person name="Labutti K."/>
            <person name="Salamov A."/>
            <person name="Andreopoulos B."/>
            <person name="Baker S."/>
            <person name="Barry K."/>
            <person name="Bills G."/>
            <person name="Bluhm B."/>
            <person name="Cannon C."/>
            <person name="Castanera R."/>
            <person name="Culley D."/>
            <person name="Daum C."/>
            <person name="Ezra D."/>
            <person name="Gonzalez J."/>
            <person name="Henrissat B."/>
            <person name="Kuo A."/>
            <person name="Liang C."/>
            <person name="Lipzen A."/>
            <person name="Lutzoni F."/>
            <person name="Magnuson J."/>
            <person name="Mondo S."/>
            <person name="Nolan M."/>
            <person name="Ohm R."/>
            <person name="Pangilinan J."/>
            <person name="Park H.-J."/>
            <person name="Ramirez L."/>
            <person name="Alfaro M."/>
            <person name="Sun H."/>
            <person name="Tritt A."/>
            <person name="Yoshinaga Y."/>
            <person name="Zwiers L.-H."/>
            <person name="Turgeon B."/>
            <person name="Goodwin S."/>
            <person name="Spatafora J."/>
            <person name="Crous P."/>
            <person name="Grigoriev I."/>
        </authorList>
    </citation>
    <scope>NUCLEOTIDE SEQUENCE</scope>
    <source>
        <strain evidence="2">CBS 262.69</strain>
    </source>
</reference>
<dbReference type="PANTHER" id="PTHR34776:SF1">
    <property type="entry name" value="F17F16.3 PROTEIN"/>
    <property type="match status" value="1"/>
</dbReference>
<evidence type="ECO:0000256" key="1">
    <source>
        <dbReference type="SAM" id="MobiDB-lite"/>
    </source>
</evidence>
<dbReference type="OrthoDB" id="1028014at2759"/>
<protein>
    <recommendedName>
        <fullName evidence="4">BTB domain transcription factor</fullName>
    </recommendedName>
</protein>